<evidence type="ECO:0000256" key="3">
    <source>
        <dbReference type="ARBA" id="ARBA00022596"/>
    </source>
</evidence>
<dbReference type="Gene3D" id="3.30.70.790">
    <property type="entry name" value="UreE, C-terminal domain"/>
    <property type="match status" value="1"/>
</dbReference>
<dbReference type="InterPro" id="IPR012406">
    <property type="entry name" value="UreE"/>
</dbReference>
<dbReference type="InterPro" id="IPR036118">
    <property type="entry name" value="UreE_N_sf"/>
</dbReference>
<dbReference type="GO" id="GO:0051082">
    <property type="term" value="F:unfolded protein binding"/>
    <property type="evidence" value="ECO:0007669"/>
    <property type="project" value="UniProtKB-UniRule"/>
</dbReference>
<dbReference type="SUPFAM" id="SSF69287">
    <property type="entry name" value="Urease metallochaperone UreE, N-terminal domain"/>
    <property type="match status" value="1"/>
</dbReference>
<proteinExistence type="inferred from homology"/>
<keyword evidence="3 5" id="KW-0533">Nickel</keyword>
<dbReference type="EMBL" id="AATP01000002">
    <property type="protein sequence ID" value="EAU41821.1"/>
    <property type="molecule type" value="Genomic_DNA"/>
</dbReference>
<dbReference type="CDD" id="cd00571">
    <property type="entry name" value="UreE"/>
    <property type="match status" value="1"/>
</dbReference>
<evidence type="ECO:0000259" key="7">
    <source>
        <dbReference type="SMART" id="SM00988"/>
    </source>
</evidence>
<keyword evidence="9" id="KW-1185">Reference proteome</keyword>
<dbReference type="Pfam" id="PF05194">
    <property type="entry name" value="UreE_C"/>
    <property type="match status" value="1"/>
</dbReference>
<dbReference type="Pfam" id="PF02814">
    <property type="entry name" value="UreE_N"/>
    <property type="match status" value="1"/>
</dbReference>
<dbReference type="Proteomes" id="UP000004310">
    <property type="component" value="Unassembled WGS sequence"/>
</dbReference>
<feature type="domain" description="UreE urease accessory N-terminal" evidence="7">
    <location>
        <begin position="7"/>
        <end position="66"/>
    </location>
</feature>
<evidence type="ECO:0000313" key="8">
    <source>
        <dbReference type="EMBL" id="EAU41821.1"/>
    </source>
</evidence>
<dbReference type="InterPro" id="IPR004029">
    <property type="entry name" value="UreE_N"/>
</dbReference>
<name>Q0G3L0_9HYPH</name>
<accession>Q0G3L0</accession>
<evidence type="ECO:0000256" key="4">
    <source>
        <dbReference type="ARBA" id="ARBA00023186"/>
    </source>
</evidence>
<dbReference type="Gene3D" id="2.60.260.20">
    <property type="entry name" value="Urease metallochaperone UreE, N-terminal domain"/>
    <property type="match status" value="1"/>
</dbReference>
<comment type="caution">
    <text evidence="8">The sequence shown here is derived from an EMBL/GenBank/DDBJ whole genome shotgun (WGS) entry which is preliminary data.</text>
</comment>
<reference evidence="8 9" key="1">
    <citation type="journal article" date="2010" name="J. Bacteriol.">
        <title>Genome sequence of Fulvimarina pelagi HTCC2506T, a Mn(II)-oxidizing alphaproteobacterium possessing an aerobic anoxygenic photosynthetic gene cluster and Xanthorhodopsin.</title>
        <authorList>
            <person name="Kang I."/>
            <person name="Oh H.M."/>
            <person name="Lim S.I."/>
            <person name="Ferriera S."/>
            <person name="Giovannoni S.J."/>
            <person name="Cho J.C."/>
        </authorList>
    </citation>
    <scope>NUCLEOTIDE SEQUENCE [LARGE SCALE GENOMIC DNA]</scope>
    <source>
        <strain evidence="8 9">HTCC2506</strain>
    </source>
</reference>
<evidence type="ECO:0000256" key="2">
    <source>
        <dbReference type="ARBA" id="ARBA00022490"/>
    </source>
</evidence>
<dbReference type="GO" id="GO:0065003">
    <property type="term" value="P:protein-containing complex assembly"/>
    <property type="evidence" value="ECO:0007669"/>
    <property type="project" value="InterPro"/>
</dbReference>
<keyword evidence="4 5" id="KW-0143">Chaperone</keyword>
<dbReference type="SMART" id="SM00988">
    <property type="entry name" value="UreE_N"/>
    <property type="match status" value="1"/>
</dbReference>
<keyword evidence="2 5" id="KW-0963">Cytoplasm</keyword>
<dbReference type="RefSeq" id="WP_007068194.1">
    <property type="nucleotide sequence ID" value="NZ_DS022272.1"/>
</dbReference>
<sequence>MIVGTSIVTRGAWQEAADTITLDEQARHRRRMAMVSDGGIAFLLDLPEARLLKSGDAIQLDDGRLIEVQAKPENLLEVRGRNARHLLALAWQIGNRHLAAEIHAERVLIRDDPVIATMLEGLGAELRRIESGFDPEGGAYGNAHSVHHHHHADPVEAEAL</sequence>
<dbReference type="HAMAP" id="MF_00822">
    <property type="entry name" value="UreE"/>
    <property type="match status" value="1"/>
</dbReference>
<dbReference type="InterPro" id="IPR007864">
    <property type="entry name" value="UreE_C_dom"/>
</dbReference>
<dbReference type="GO" id="GO:0006457">
    <property type="term" value="P:protein folding"/>
    <property type="evidence" value="ECO:0007669"/>
    <property type="project" value="InterPro"/>
</dbReference>
<dbReference type="PIRSF" id="PIRSF036402">
    <property type="entry name" value="Ureas_acces_UreE"/>
    <property type="match status" value="1"/>
</dbReference>
<feature type="region of interest" description="Disordered" evidence="6">
    <location>
        <begin position="138"/>
        <end position="160"/>
    </location>
</feature>
<evidence type="ECO:0000256" key="6">
    <source>
        <dbReference type="SAM" id="MobiDB-lite"/>
    </source>
</evidence>
<dbReference type="eggNOG" id="COG2371">
    <property type="taxonomic scope" value="Bacteria"/>
</dbReference>
<dbReference type="STRING" id="217511.GCA_001463845_02824"/>
<dbReference type="GO" id="GO:0019627">
    <property type="term" value="P:urea metabolic process"/>
    <property type="evidence" value="ECO:0007669"/>
    <property type="project" value="InterPro"/>
</dbReference>
<dbReference type="AlphaFoldDB" id="Q0G3L0"/>
<evidence type="ECO:0000256" key="1">
    <source>
        <dbReference type="ARBA" id="ARBA00004496"/>
    </source>
</evidence>
<gene>
    <name evidence="5" type="primary">ureE</name>
    <name evidence="8" type="ORF">FP2506_15349</name>
</gene>
<evidence type="ECO:0000256" key="5">
    <source>
        <dbReference type="HAMAP-Rule" id="MF_00822"/>
    </source>
</evidence>
<protein>
    <recommendedName>
        <fullName evidence="5">Urease accessory protein UreE</fullName>
    </recommendedName>
</protein>
<dbReference type="GO" id="GO:0016151">
    <property type="term" value="F:nickel cation binding"/>
    <property type="evidence" value="ECO:0007669"/>
    <property type="project" value="UniProtKB-UniRule"/>
</dbReference>
<dbReference type="GO" id="GO:0005737">
    <property type="term" value="C:cytoplasm"/>
    <property type="evidence" value="ECO:0007669"/>
    <property type="project" value="UniProtKB-SubCell"/>
</dbReference>
<evidence type="ECO:0000313" key="9">
    <source>
        <dbReference type="Proteomes" id="UP000004310"/>
    </source>
</evidence>
<organism evidence="8 9">
    <name type="scientific">Fulvimarina pelagi HTCC2506</name>
    <dbReference type="NCBI Taxonomy" id="314231"/>
    <lineage>
        <taxon>Bacteria</taxon>
        <taxon>Pseudomonadati</taxon>
        <taxon>Pseudomonadota</taxon>
        <taxon>Alphaproteobacteria</taxon>
        <taxon>Hyphomicrobiales</taxon>
        <taxon>Aurantimonadaceae</taxon>
        <taxon>Fulvimarina</taxon>
    </lineage>
</organism>
<comment type="similarity">
    <text evidence="5">Belongs to the UreE family.</text>
</comment>
<comment type="function">
    <text evidence="5">Involved in urease metallocenter assembly. Binds nickel. Probably functions as a nickel donor during metallocenter assembly.</text>
</comment>
<dbReference type="SUPFAM" id="SSF69737">
    <property type="entry name" value="Urease metallochaperone UreE, C-terminal domain"/>
    <property type="match status" value="1"/>
</dbReference>
<comment type="subcellular location">
    <subcellularLocation>
        <location evidence="1 5">Cytoplasm</location>
    </subcellularLocation>
</comment>
<dbReference type="HOGENOM" id="CLU_093757_1_0_5"/>